<dbReference type="Gene3D" id="3.10.100.10">
    <property type="entry name" value="Mannose-Binding Protein A, subunit A"/>
    <property type="match status" value="1"/>
</dbReference>
<reference evidence="4" key="1">
    <citation type="submission" date="2014-11" db="EMBL/GenBank/DDBJ databases">
        <authorList>
            <person name="Geib S."/>
        </authorList>
    </citation>
    <scope>NUCLEOTIDE SEQUENCE</scope>
</reference>
<dbReference type="InterPro" id="IPR001304">
    <property type="entry name" value="C-type_lectin-like"/>
</dbReference>
<dbReference type="CDD" id="cd00037">
    <property type="entry name" value="CLECT"/>
    <property type="match status" value="1"/>
</dbReference>
<protein>
    <submittedName>
        <fullName evidence="4">Perlucin</fullName>
    </submittedName>
</protein>
<proteinExistence type="predicted"/>
<reference evidence="4" key="2">
    <citation type="journal article" date="2015" name="Gigascience">
        <title>Reconstructing a comprehensive transcriptome assembly of a white-pupal translocated strain of the pest fruit fly Bactrocera cucurbitae.</title>
        <authorList>
            <person name="Sim S.B."/>
            <person name="Calla B."/>
            <person name="Hall B."/>
            <person name="DeRego T."/>
            <person name="Geib S.M."/>
        </authorList>
    </citation>
    <scope>NUCLEOTIDE SEQUENCE</scope>
</reference>
<feature type="domain" description="C-type lectin" evidence="3">
    <location>
        <begin position="57"/>
        <end position="178"/>
    </location>
</feature>
<dbReference type="PANTHER" id="PTHR22803">
    <property type="entry name" value="MANNOSE, PHOSPHOLIPASE, LECTIN RECEPTOR RELATED"/>
    <property type="match status" value="1"/>
</dbReference>
<dbReference type="PROSITE" id="PS50041">
    <property type="entry name" value="C_TYPE_LECTIN_2"/>
    <property type="match status" value="1"/>
</dbReference>
<keyword evidence="2" id="KW-0472">Membrane</keyword>
<evidence type="ECO:0000256" key="2">
    <source>
        <dbReference type="SAM" id="Phobius"/>
    </source>
</evidence>
<dbReference type="InterPro" id="IPR016186">
    <property type="entry name" value="C-type_lectin-like/link_sf"/>
</dbReference>
<dbReference type="Pfam" id="PF00059">
    <property type="entry name" value="Lectin_C"/>
    <property type="match status" value="1"/>
</dbReference>
<dbReference type="InterPro" id="IPR016187">
    <property type="entry name" value="CTDL_fold"/>
</dbReference>
<keyword evidence="1" id="KW-1015">Disulfide bond</keyword>
<sequence length="231" mass="26562">RHELDAQKLEHKQYIITMDLVRYIAFILLFMSNLSYNASSTTVQEENDMDMHPFVKVGNKYYLVFHDFDLDWFGAAHFCRSYDSDLLTIESKAERDALLEHLKSMFSLVRAWTSGNDLSEEGKYMSFNTGRPMIYKFWAPNEPNNAGDKEDCVQAVLYSGGFHLNDIDCSKKFRVICEKKRPPSNIARNAATSDEKSQCERVTTNCALKKLVDGYLQASSIFNCTQTNGRR</sequence>
<accession>A0A0A1XAM3</accession>
<feature type="non-terminal residue" evidence="4">
    <location>
        <position position="1"/>
    </location>
</feature>
<dbReference type="SUPFAM" id="SSF56436">
    <property type="entry name" value="C-type lectin-like"/>
    <property type="match status" value="1"/>
</dbReference>
<keyword evidence="2" id="KW-1133">Transmembrane helix</keyword>
<dbReference type="AlphaFoldDB" id="A0A0A1XAM3"/>
<dbReference type="PROSITE" id="PS00615">
    <property type="entry name" value="C_TYPE_LECTIN_1"/>
    <property type="match status" value="1"/>
</dbReference>
<gene>
    <name evidence="4" type="primary">PLC_3</name>
    <name evidence="4" type="ORF">g.7017</name>
</gene>
<evidence type="ECO:0000259" key="3">
    <source>
        <dbReference type="PROSITE" id="PS50041"/>
    </source>
</evidence>
<feature type="transmembrane region" description="Helical" evidence="2">
    <location>
        <begin position="20"/>
        <end position="38"/>
    </location>
</feature>
<dbReference type="SMART" id="SM00034">
    <property type="entry name" value="CLECT"/>
    <property type="match status" value="1"/>
</dbReference>
<evidence type="ECO:0000313" key="4">
    <source>
        <dbReference type="EMBL" id="JAD08314.1"/>
    </source>
</evidence>
<dbReference type="EMBL" id="GBXI01005978">
    <property type="protein sequence ID" value="JAD08314.1"/>
    <property type="molecule type" value="Transcribed_RNA"/>
</dbReference>
<dbReference type="InterPro" id="IPR018378">
    <property type="entry name" value="C-type_lectin_CS"/>
</dbReference>
<keyword evidence="2" id="KW-0812">Transmembrane</keyword>
<name>A0A0A1XAM3_ZEUCU</name>
<organism evidence="4">
    <name type="scientific">Zeugodacus cucurbitae</name>
    <name type="common">Melon fruit fly</name>
    <name type="synonym">Bactrocera cucurbitae</name>
    <dbReference type="NCBI Taxonomy" id="28588"/>
    <lineage>
        <taxon>Eukaryota</taxon>
        <taxon>Metazoa</taxon>
        <taxon>Ecdysozoa</taxon>
        <taxon>Arthropoda</taxon>
        <taxon>Hexapoda</taxon>
        <taxon>Insecta</taxon>
        <taxon>Pterygota</taxon>
        <taxon>Neoptera</taxon>
        <taxon>Endopterygota</taxon>
        <taxon>Diptera</taxon>
        <taxon>Brachycera</taxon>
        <taxon>Muscomorpha</taxon>
        <taxon>Tephritoidea</taxon>
        <taxon>Tephritidae</taxon>
        <taxon>Zeugodacus</taxon>
        <taxon>Zeugodacus</taxon>
    </lineage>
</organism>
<evidence type="ECO:0000256" key="1">
    <source>
        <dbReference type="ARBA" id="ARBA00023157"/>
    </source>
</evidence>
<dbReference type="InterPro" id="IPR050111">
    <property type="entry name" value="C-type_lectin/snaclec_domain"/>
</dbReference>